<name>A0A0S3KE95_9ENTE</name>
<dbReference type="SUPFAM" id="SSF46785">
    <property type="entry name" value="Winged helix' DNA-binding domain"/>
    <property type="match status" value="1"/>
</dbReference>
<proteinExistence type="inferred from homology"/>
<dbReference type="GO" id="GO:0016757">
    <property type="term" value="F:glycosyltransferase activity"/>
    <property type="evidence" value="ECO:0007669"/>
    <property type="project" value="UniProtKB-KW"/>
</dbReference>
<dbReference type="KEGG" id="ess:ATZ33_14975"/>
<dbReference type="Gene3D" id="1.10.10.10">
    <property type="entry name" value="Winged helix-like DNA-binding domain superfamily/Winged helix DNA-binding domain"/>
    <property type="match status" value="1"/>
</dbReference>
<comment type="similarity">
    <text evidence="1">Belongs to the BlaI transcriptional regulatory family.</text>
</comment>
<keyword evidence="6" id="KW-0328">Glycosyltransferase</keyword>
<dbReference type="InterPro" id="IPR036388">
    <property type="entry name" value="WH-like_DNA-bd_sf"/>
</dbReference>
<dbReference type="InterPro" id="IPR014071">
    <property type="entry name" value="Cu_transp_CopY/TcrY"/>
</dbReference>
<dbReference type="OrthoDB" id="1849040at2"/>
<dbReference type="Pfam" id="PF03965">
    <property type="entry name" value="Penicillinase_R"/>
    <property type="match status" value="1"/>
</dbReference>
<dbReference type="GO" id="GO:0045892">
    <property type="term" value="P:negative regulation of DNA-templated transcription"/>
    <property type="evidence" value="ECO:0007669"/>
    <property type="project" value="InterPro"/>
</dbReference>
<sequence>MATREIQHITDAEWEIMRIVWTQGETTSKEVQQLLNQKTEWKTTTVKTLLARLVEKKLLSTEKLGNKFIYRSLIEEKSGIQLETDELLGKICAKEVGAVLKTIIDESVLSVEDIEQLEKALQKKKKNAVDVILCNCTPKDYSYKQAN</sequence>
<keyword evidence="2" id="KW-0805">Transcription regulation</keyword>
<evidence type="ECO:0000256" key="2">
    <source>
        <dbReference type="ARBA" id="ARBA00023015"/>
    </source>
</evidence>
<dbReference type="AlphaFoldDB" id="A0A0S3KE95"/>
<evidence type="ECO:0000256" key="4">
    <source>
        <dbReference type="ARBA" id="ARBA00023163"/>
    </source>
</evidence>
<evidence type="ECO:0000313" key="5">
    <source>
        <dbReference type="EMBL" id="ALS02630.1"/>
    </source>
</evidence>
<keyword evidence="3" id="KW-0238">DNA-binding</keyword>
<dbReference type="EMBL" id="CP013614">
    <property type="protein sequence ID" value="ALS02630.1"/>
    <property type="molecule type" value="Genomic_DNA"/>
</dbReference>
<dbReference type="GO" id="GO:0003677">
    <property type="term" value="F:DNA binding"/>
    <property type="evidence" value="ECO:0007669"/>
    <property type="project" value="UniProtKB-KW"/>
</dbReference>
<dbReference type="InterPro" id="IPR036390">
    <property type="entry name" value="WH_DNA-bd_sf"/>
</dbReference>
<dbReference type="EMBL" id="JXLC01000001">
    <property type="protein sequence ID" value="OJG93442.1"/>
    <property type="molecule type" value="Genomic_DNA"/>
</dbReference>
<accession>A0A0S3KE95</accession>
<evidence type="ECO:0000256" key="1">
    <source>
        <dbReference type="ARBA" id="ARBA00011046"/>
    </source>
</evidence>
<dbReference type="RefSeq" id="WP_071876054.1">
    <property type="nucleotide sequence ID" value="NZ_JXLC01000001.1"/>
</dbReference>
<keyword evidence="4" id="KW-0804">Transcription</keyword>
<reference evidence="5 7" key="2">
    <citation type="submission" date="2015-12" db="EMBL/GenBank/DDBJ databases">
        <authorList>
            <person name="Lauer A."/>
            <person name="Humrighouse B."/>
            <person name="Loparev V."/>
            <person name="Shewmaker P.L."/>
            <person name="Whitney A.M."/>
            <person name="McLaughlin R.W."/>
        </authorList>
    </citation>
    <scope>NUCLEOTIDE SEQUENCE [LARGE SCALE GENOMIC DNA]</scope>
    <source>
        <strain evidence="5 7">LMG 23085</strain>
    </source>
</reference>
<gene>
    <name evidence="5" type="ORF">ATZ33_14975</name>
    <name evidence="6" type="ORF">RV15_GL000044</name>
</gene>
<dbReference type="InterPro" id="IPR005650">
    <property type="entry name" value="BlaI_family"/>
</dbReference>
<organism evidence="6 8">
    <name type="scientific">Enterococcus silesiacus</name>
    <dbReference type="NCBI Taxonomy" id="332949"/>
    <lineage>
        <taxon>Bacteria</taxon>
        <taxon>Bacillati</taxon>
        <taxon>Bacillota</taxon>
        <taxon>Bacilli</taxon>
        <taxon>Lactobacillales</taxon>
        <taxon>Enterococcaceae</taxon>
        <taxon>Enterococcus</taxon>
    </lineage>
</organism>
<protein>
    <submittedName>
        <fullName evidence="5">Penicillinase repressor</fullName>
    </submittedName>
    <submittedName>
        <fullName evidence="6">Uracil phosphoribosyltransferase</fullName>
    </submittedName>
</protein>
<keyword evidence="7" id="KW-1185">Reference proteome</keyword>
<dbReference type="Proteomes" id="UP000065511">
    <property type="component" value="Chromosome"/>
</dbReference>
<evidence type="ECO:0000313" key="8">
    <source>
        <dbReference type="Proteomes" id="UP000183039"/>
    </source>
</evidence>
<reference evidence="6 8" key="1">
    <citation type="submission" date="2014-12" db="EMBL/GenBank/DDBJ databases">
        <title>Draft genome sequences of 29 type strains of Enterococci.</title>
        <authorList>
            <person name="Zhong Z."/>
            <person name="Sun Z."/>
            <person name="Liu W."/>
            <person name="Zhang W."/>
            <person name="Zhang H."/>
        </authorList>
    </citation>
    <scope>NUCLEOTIDE SEQUENCE [LARGE SCALE GENOMIC DNA]</scope>
    <source>
        <strain evidence="6 8">DSM 22801</strain>
    </source>
</reference>
<dbReference type="Proteomes" id="UP000183039">
    <property type="component" value="Unassembled WGS sequence"/>
</dbReference>
<evidence type="ECO:0000313" key="7">
    <source>
        <dbReference type="Proteomes" id="UP000065511"/>
    </source>
</evidence>
<evidence type="ECO:0000256" key="3">
    <source>
        <dbReference type="ARBA" id="ARBA00023125"/>
    </source>
</evidence>
<keyword evidence="6" id="KW-0808">Transferase</keyword>
<evidence type="ECO:0000313" key="6">
    <source>
        <dbReference type="EMBL" id="OJG93442.1"/>
    </source>
</evidence>
<dbReference type="NCBIfam" id="TIGR02698">
    <property type="entry name" value="CopY_TcrY"/>
    <property type="match status" value="1"/>
</dbReference>
<dbReference type="PIRSF" id="PIRSF019455">
    <property type="entry name" value="CopR_AtkY"/>
    <property type="match status" value="1"/>
</dbReference>